<organism evidence="2 3">
    <name type="scientific">Canna indica</name>
    <name type="common">Indian-shot</name>
    <dbReference type="NCBI Taxonomy" id="4628"/>
    <lineage>
        <taxon>Eukaryota</taxon>
        <taxon>Viridiplantae</taxon>
        <taxon>Streptophyta</taxon>
        <taxon>Embryophyta</taxon>
        <taxon>Tracheophyta</taxon>
        <taxon>Spermatophyta</taxon>
        <taxon>Magnoliopsida</taxon>
        <taxon>Liliopsida</taxon>
        <taxon>Zingiberales</taxon>
        <taxon>Cannaceae</taxon>
        <taxon>Canna</taxon>
    </lineage>
</organism>
<evidence type="ECO:0000256" key="1">
    <source>
        <dbReference type="SAM" id="SignalP"/>
    </source>
</evidence>
<sequence>MRKAPLYLLLTLVFLVIATGWFSPPIVGARQLAVASKTYPAVRDPNKPVFSAPPGDPYTRTCRGNSYGRPCTSPPLTPP</sequence>
<accession>A0AAQ3KEK4</accession>
<protein>
    <submittedName>
        <fullName evidence="2">Uncharacterized protein</fullName>
    </submittedName>
</protein>
<feature type="signal peptide" evidence="1">
    <location>
        <begin position="1"/>
        <end position="20"/>
    </location>
</feature>
<keyword evidence="1" id="KW-0732">Signal</keyword>
<dbReference type="EMBL" id="CP136894">
    <property type="protein sequence ID" value="WOL06769.1"/>
    <property type="molecule type" value="Genomic_DNA"/>
</dbReference>
<proteinExistence type="predicted"/>
<dbReference type="Proteomes" id="UP001327560">
    <property type="component" value="Chromosome 5"/>
</dbReference>
<reference evidence="2 3" key="1">
    <citation type="submission" date="2023-10" db="EMBL/GenBank/DDBJ databases">
        <title>Chromosome-scale genome assembly provides insights into flower coloration mechanisms of Canna indica.</title>
        <authorList>
            <person name="Li C."/>
        </authorList>
    </citation>
    <scope>NUCLEOTIDE SEQUENCE [LARGE SCALE GENOMIC DNA]</scope>
    <source>
        <tissue evidence="2">Flower</tissue>
    </source>
</reference>
<evidence type="ECO:0000313" key="3">
    <source>
        <dbReference type="Proteomes" id="UP001327560"/>
    </source>
</evidence>
<dbReference type="AlphaFoldDB" id="A0AAQ3KEK4"/>
<gene>
    <name evidence="2" type="ORF">Cni_G15503</name>
</gene>
<keyword evidence="3" id="KW-1185">Reference proteome</keyword>
<evidence type="ECO:0000313" key="2">
    <source>
        <dbReference type="EMBL" id="WOL06769.1"/>
    </source>
</evidence>
<feature type="chain" id="PRO_5042851445" evidence="1">
    <location>
        <begin position="21"/>
        <end position="79"/>
    </location>
</feature>
<name>A0AAQ3KEK4_9LILI</name>